<protein>
    <submittedName>
        <fullName evidence="18">Rhabdomeric opsin 2</fullName>
    </submittedName>
</protein>
<evidence type="ECO:0000256" key="11">
    <source>
        <dbReference type="ARBA" id="ARBA00023157"/>
    </source>
</evidence>
<keyword evidence="9 15" id="KW-0472">Membrane</keyword>
<comment type="subcellular location">
    <subcellularLocation>
        <location evidence="1 15">Membrane</location>
        <topology evidence="1 15">Multi-pass membrane protein</topology>
    </subcellularLocation>
</comment>
<keyword evidence="3 15" id="KW-0716">Sensory transduction</keyword>
<feature type="region of interest" description="Disordered" evidence="16">
    <location>
        <begin position="382"/>
        <end position="437"/>
    </location>
</feature>
<dbReference type="PROSITE" id="PS50262">
    <property type="entry name" value="G_PROTEIN_RECEP_F1_2"/>
    <property type="match status" value="1"/>
</dbReference>
<keyword evidence="2 15" id="KW-0600">Photoreceptor protein</keyword>
<evidence type="ECO:0000256" key="3">
    <source>
        <dbReference type="ARBA" id="ARBA00022606"/>
    </source>
</evidence>
<dbReference type="InterPro" id="IPR000276">
    <property type="entry name" value="GPCR_Rhodpsn"/>
</dbReference>
<dbReference type="Gene3D" id="1.20.1070.10">
    <property type="entry name" value="Rhodopsin 7-helix transmembrane proteins"/>
    <property type="match status" value="1"/>
</dbReference>
<feature type="transmembrane region" description="Helical" evidence="15">
    <location>
        <begin position="137"/>
        <end position="159"/>
    </location>
</feature>
<sequence length="437" mass="49097">MAQDDSESFTAYPEEGDTNNITLGDLDLDSTLTVPYLENGLFFHPHWRKYRQMLENVPDSVHYILGIYITFVGFAGVIGNAIVIFVFTATKSLRTPSNMFIVNLAMSDLGFSLVNGFPLMSVSSFMRKWYFGRVGCILYGTLSGVFGLTSINTLALIAFDRFYVIQFPLRAIRTVTRTRSFVQICLVWIWATFWSCPPLFGWGRYIPEGLQTSCGFDFLSQDPLNRAFNYCIFSCGFVLPVTFAICSYCGILATVSMQAKHMEKIKQTKGGQLNDDKEKEKKQQIRLAKIAAGTISLFIISWMPYALLVILSTSGYRHIMTPYVCQIPSVFAKASAIWNPFVYSISHPKYRQALQERFPWLLCNKKDTDDVIELGDKKTRKQSLDSENLSDSTISESSKDSPKPRKANVTPTPASKKVVSQAAFGTSNKSQVTSNTL</sequence>
<accession>A0A0K0YBF1</accession>
<dbReference type="InterPro" id="IPR001760">
    <property type="entry name" value="Opsin"/>
</dbReference>
<dbReference type="AlphaFoldDB" id="A0A0K0YBF1"/>
<keyword evidence="4 15" id="KW-0812">Transmembrane</keyword>
<keyword evidence="13 15" id="KW-0807">Transducer</keyword>
<feature type="transmembrane region" description="Helical" evidence="15">
    <location>
        <begin position="99"/>
        <end position="117"/>
    </location>
</feature>
<keyword evidence="5 15" id="KW-0681">Retinal protein</keyword>
<feature type="transmembrane region" description="Helical" evidence="15">
    <location>
        <begin position="287"/>
        <end position="311"/>
    </location>
</feature>
<dbReference type="SUPFAM" id="SSF81321">
    <property type="entry name" value="Family A G protein-coupled receptor-like"/>
    <property type="match status" value="1"/>
</dbReference>
<dbReference type="PRINTS" id="PR00238">
    <property type="entry name" value="OPSIN"/>
</dbReference>
<dbReference type="InterPro" id="IPR017452">
    <property type="entry name" value="GPCR_Rhodpsn_7TM"/>
</dbReference>
<organism evidence="18">
    <name type="scientific">Platynereis dumerilii</name>
    <name type="common">Dumeril's clam worm</name>
    <dbReference type="NCBI Taxonomy" id="6359"/>
    <lineage>
        <taxon>Eukaryota</taxon>
        <taxon>Metazoa</taxon>
        <taxon>Spiralia</taxon>
        <taxon>Lophotrochozoa</taxon>
        <taxon>Annelida</taxon>
        <taxon>Polychaeta</taxon>
        <taxon>Errantia</taxon>
        <taxon>Phyllodocida</taxon>
        <taxon>Nereididae</taxon>
        <taxon>Platynereis</taxon>
    </lineage>
</organism>
<dbReference type="PANTHER" id="PTHR24240">
    <property type="entry name" value="OPSIN"/>
    <property type="match status" value="1"/>
</dbReference>
<proteinExistence type="evidence at transcript level"/>
<keyword evidence="8 15" id="KW-0297">G-protein coupled receptor</keyword>
<comment type="caution">
    <text evidence="15">Lacks conserved residue(s) required for the propagation of feature annotation.</text>
</comment>
<keyword evidence="7 15" id="KW-0157">Chromophore</keyword>
<feature type="transmembrane region" description="Helical" evidence="15">
    <location>
        <begin position="180"/>
        <end position="200"/>
    </location>
</feature>
<dbReference type="GO" id="GO:0009881">
    <property type="term" value="F:photoreceptor activity"/>
    <property type="evidence" value="ECO:0007669"/>
    <property type="project" value="UniProtKB-KW"/>
</dbReference>
<evidence type="ECO:0000259" key="17">
    <source>
        <dbReference type="PROSITE" id="PS50262"/>
    </source>
</evidence>
<evidence type="ECO:0000256" key="8">
    <source>
        <dbReference type="ARBA" id="ARBA00023040"/>
    </source>
</evidence>
<reference evidence="18" key="1">
    <citation type="journal article" date="2015" name="Curr. Biol.">
        <title>Spectral tuning of phototaxis by a Go-opsin in the rhabdomeric eyes of Platynereis.</title>
        <authorList>
            <person name="Guehmann M.N."/>
            <person name="Jia H."/>
            <person name="Randel N."/>
            <person name="Veraszto C."/>
            <person name="Bezares-Calderon L.A."/>
            <person name="Michiels N.K."/>
            <person name="Yokoyama S."/>
            <person name="Jekely G."/>
        </authorList>
    </citation>
    <scope>NUCLEOTIDE SEQUENCE</scope>
</reference>
<comment type="similarity">
    <text evidence="15">Belongs to the G-protein coupled receptor 1 family. Opsin subfamily.</text>
</comment>
<dbReference type="FunFam" id="1.20.1070.10:FF:000044">
    <property type="entry name" value="Opsin, ultraviolet-sensitive"/>
    <property type="match status" value="1"/>
</dbReference>
<keyword evidence="14" id="KW-0449">Lipoprotein</keyword>
<evidence type="ECO:0000256" key="14">
    <source>
        <dbReference type="ARBA" id="ARBA00023288"/>
    </source>
</evidence>
<evidence type="ECO:0000256" key="7">
    <source>
        <dbReference type="ARBA" id="ARBA00022991"/>
    </source>
</evidence>
<dbReference type="PRINTS" id="PR00237">
    <property type="entry name" value="GPCRRHODOPSN"/>
</dbReference>
<keyword evidence="11" id="KW-1015">Disulfide bond</keyword>
<evidence type="ECO:0000256" key="13">
    <source>
        <dbReference type="ARBA" id="ARBA00023224"/>
    </source>
</evidence>
<feature type="transmembrane region" description="Helical" evidence="15">
    <location>
        <begin position="63"/>
        <end position="87"/>
    </location>
</feature>
<evidence type="ECO:0000256" key="15">
    <source>
        <dbReference type="RuleBase" id="RU004951"/>
    </source>
</evidence>
<evidence type="ECO:0000256" key="10">
    <source>
        <dbReference type="ARBA" id="ARBA00023139"/>
    </source>
</evidence>
<dbReference type="PROSITE" id="PS00237">
    <property type="entry name" value="G_PROTEIN_RECEP_F1_1"/>
    <property type="match status" value="1"/>
</dbReference>
<name>A0A0K0YBF1_PLADU</name>
<dbReference type="GO" id="GO:0016020">
    <property type="term" value="C:membrane"/>
    <property type="evidence" value="ECO:0007669"/>
    <property type="project" value="UniProtKB-SubCell"/>
</dbReference>
<evidence type="ECO:0000256" key="6">
    <source>
        <dbReference type="ARBA" id="ARBA00022989"/>
    </source>
</evidence>
<evidence type="ECO:0000256" key="2">
    <source>
        <dbReference type="ARBA" id="ARBA00022543"/>
    </source>
</evidence>
<dbReference type="GO" id="GO:0007602">
    <property type="term" value="P:phototransduction"/>
    <property type="evidence" value="ECO:0007669"/>
    <property type="project" value="UniProtKB-KW"/>
</dbReference>
<keyword evidence="12 15" id="KW-0675">Receptor</keyword>
<dbReference type="Pfam" id="PF00001">
    <property type="entry name" value="7tm_1"/>
    <property type="match status" value="1"/>
</dbReference>
<feature type="transmembrane region" description="Helical" evidence="15">
    <location>
        <begin position="227"/>
        <end position="255"/>
    </location>
</feature>
<feature type="compositionally biased region" description="Polar residues" evidence="16">
    <location>
        <begin position="423"/>
        <end position="437"/>
    </location>
</feature>
<dbReference type="InterPro" id="IPR027430">
    <property type="entry name" value="Retinal_BS"/>
</dbReference>
<dbReference type="InterPro" id="IPR050125">
    <property type="entry name" value="GPCR_opsins"/>
</dbReference>
<keyword evidence="6 15" id="KW-1133">Transmembrane helix</keyword>
<keyword evidence="10" id="KW-0564">Palmitate</keyword>
<dbReference type="GO" id="GO:0004930">
    <property type="term" value="F:G protein-coupled receptor activity"/>
    <property type="evidence" value="ECO:0007669"/>
    <property type="project" value="UniProtKB-KW"/>
</dbReference>
<dbReference type="SMART" id="SM01381">
    <property type="entry name" value="7TM_GPCR_Srsx"/>
    <property type="match status" value="1"/>
</dbReference>
<evidence type="ECO:0000256" key="16">
    <source>
        <dbReference type="SAM" id="MobiDB-lite"/>
    </source>
</evidence>
<evidence type="ECO:0000256" key="12">
    <source>
        <dbReference type="ARBA" id="ARBA00023170"/>
    </source>
</evidence>
<evidence type="ECO:0000256" key="1">
    <source>
        <dbReference type="ARBA" id="ARBA00004141"/>
    </source>
</evidence>
<dbReference type="GO" id="GO:0007601">
    <property type="term" value="P:visual perception"/>
    <property type="evidence" value="ECO:0007669"/>
    <property type="project" value="InterPro"/>
</dbReference>
<evidence type="ECO:0000256" key="5">
    <source>
        <dbReference type="ARBA" id="ARBA00022925"/>
    </source>
</evidence>
<dbReference type="PROSITE" id="PS00238">
    <property type="entry name" value="OPSIN"/>
    <property type="match status" value="1"/>
</dbReference>
<feature type="domain" description="G-protein coupled receptors family 1 profile" evidence="17">
    <location>
        <begin position="79"/>
        <end position="343"/>
    </location>
</feature>
<evidence type="ECO:0000313" key="18">
    <source>
        <dbReference type="EMBL" id="AKS48308.1"/>
    </source>
</evidence>
<dbReference type="EMBL" id="KR869767">
    <property type="protein sequence ID" value="AKS48308.1"/>
    <property type="molecule type" value="mRNA"/>
</dbReference>
<evidence type="ECO:0000256" key="4">
    <source>
        <dbReference type="ARBA" id="ARBA00022692"/>
    </source>
</evidence>
<evidence type="ECO:0000256" key="9">
    <source>
        <dbReference type="ARBA" id="ARBA00023136"/>
    </source>
</evidence>